<dbReference type="SUPFAM" id="SSF56112">
    <property type="entry name" value="Protein kinase-like (PK-like)"/>
    <property type="match status" value="1"/>
</dbReference>
<comment type="caution">
    <text evidence="1">The sequence shown here is derived from an EMBL/GenBank/DDBJ whole genome shotgun (WGS) entry which is preliminary data.</text>
</comment>
<reference evidence="1" key="1">
    <citation type="submission" date="2021-02" db="EMBL/GenBank/DDBJ databases">
        <authorList>
            <person name="Nieuwenhuis M."/>
            <person name="Van De Peppel L.J.J."/>
        </authorList>
    </citation>
    <scope>NUCLEOTIDE SEQUENCE</scope>
    <source>
        <strain evidence="1">D49</strain>
    </source>
</reference>
<dbReference type="AlphaFoldDB" id="A0A9P7FZU6"/>
<evidence type="ECO:0000313" key="2">
    <source>
        <dbReference type="Proteomes" id="UP000717328"/>
    </source>
</evidence>
<reference evidence="1" key="2">
    <citation type="submission" date="2021-10" db="EMBL/GenBank/DDBJ databases">
        <title>Phylogenomics reveals ancestral predisposition of the termite-cultivated fungus Termitomyces towards a domesticated lifestyle.</title>
        <authorList>
            <person name="Auxier B."/>
            <person name="Grum-Grzhimaylo A."/>
            <person name="Cardenas M.E."/>
            <person name="Lodge J.D."/>
            <person name="Laessoe T."/>
            <person name="Pedersen O."/>
            <person name="Smith M.E."/>
            <person name="Kuyper T.W."/>
            <person name="Franco-Molano E.A."/>
            <person name="Baroni T.J."/>
            <person name="Aanen D.K."/>
        </authorList>
    </citation>
    <scope>NUCLEOTIDE SEQUENCE</scope>
    <source>
        <strain evidence="1">D49</strain>
    </source>
</reference>
<evidence type="ECO:0000313" key="1">
    <source>
        <dbReference type="EMBL" id="KAG5637887.1"/>
    </source>
</evidence>
<dbReference type="Proteomes" id="UP000717328">
    <property type="component" value="Unassembled WGS sequence"/>
</dbReference>
<keyword evidence="2" id="KW-1185">Reference proteome</keyword>
<dbReference type="InterPro" id="IPR011009">
    <property type="entry name" value="Kinase-like_dom_sf"/>
</dbReference>
<proteinExistence type="predicted"/>
<dbReference type="Gene3D" id="1.10.510.10">
    <property type="entry name" value="Transferase(Phosphotransferase) domain 1"/>
    <property type="match status" value="1"/>
</dbReference>
<organism evidence="1 2">
    <name type="scientific">Sphagnurus paluster</name>
    <dbReference type="NCBI Taxonomy" id="117069"/>
    <lineage>
        <taxon>Eukaryota</taxon>
        <taxon>Fungi</taxon>
        <taxon>Dikarya</taxon>
        <taxon>Basidiomycota</taxon>
        <taxon>Agaricomycotina</taxon>
        <taxon>Agaricomycetes</taxon>
        <taxon>Agaricomycetidae</taxon>
        <taxon>Agaricales</taxon>
        <taxon>Tricholomatineae</taxon>
        <taxon>Lyophyllaceae</taxon>
        <taxon>Sphagnurus</taxon>
    </lineage>
</organism>
<feature type="non-terminal residue" evidence="1">
    <location>
        <position position="530"/>
    </location>
</feature>
<dbReference type="OrthoDB" id="3250441at2759"/>
<accession>A0A9P7FZU6</accession>
<gene>
    <name evidence="1" type="ORF">H0H81_002850</name>
</gene>
<evidence type="ECO:0008006" key="3">
    <source>
        <dbReference type="Google" id="ProtNLM"/>
    </source>
</evidence>
<name>A0A9P7FZU6_9AGAR</name>
<protein>
    <recommendedName>
        <fullName evidence="3">Protein kinase domain-containing protein</fullName>
    </recommendedName>
</protein>
<dbReference type="EMBL" id="JABCKI010005797">
    <property type="protein sequence ID" value="KAG5637887.1"/>
    <property type="molecule type" value="Genomic_DNA"/>
</dbReference>
<sequence>LKEPLPVRPSDTALERLNALGELTQIAEKLDLTDTLDDVLGGIPAMHISVVVQIHTGTTTESPVHPMEAGMVLFSYFNDAIRDAINAPAPSSVSKDAWLFESEQHTRPIYNGRPASLRGPPIAIYHSAFAQLKDDLQRLDQLNDPREQRRVESTAQLYASLTKINPSEYDRRETVSHLARLLEVEVGFEFEVYAMNNVVEIEAFHELNYEGKVAVVAQVEVKNEVGWSGNSAIQNVLSLRKRLAGDQCNEIRKGTCCPCITICIAGPYISFGGAVFADIVIAEAFTDYIFLGGTREQILKTSRMFVAVARAIGSLRDYYGSLRLSSSRPGVRRLLPEPTYLPGLAPDNELVLTGRYEYEGRVPDNYCRALFQGTYNGTEVLVKFCETYHGQAHRLLAQAGRAPHLYFCERICGGAMMVIMELVKGRDARHYFSLNMPEEVMDDVRSAVDLLHENNLVFGDLRRSNIIIKETEDKKLWAMLIDFDWVGEAGKARYPPFLNDSGAIFWAQGVVGHGLMEKQHDLEMIRSLNP</sequence>